<feature type="non-terminal residue" evidence="1">
    <location>
        <position position="1"/>
    </location>
</feature>
<dbReference type="GeneID" id="36588635"/>
<dbReference type="RefSeq" id="XP_024734951.1">
    <property type="nucleotide sequence ID" value="XM_024880558.1"/>
</dbReference>
<proteinExistence type="predicted"/>
<dbReference type="Proteomes" id="UP000235371">
    <property type="component" value="Unassembled WGS sequence"/>
</dbReference>
<gene>
    <name evidence="1" type="ORF">K444DRAFT_614609</name>
</gene>
<keyword evidence="2" id="KW-1185">Reference proteome</keyword>
<accession>A0A2J6T4U4</accession>
<evidence type="ECO:0000313" key="2">
    <source>
        <dbReference type="Proteomes" id="UP000235371"/>
    </source>
</evidence>
<protein>
    <submittedName>
        <fullName evidence="1">Uncharacterized protein</fullName>
    </submittedName>
</protein>
<dbReference type="InParanoid" id="A0A2J6T4U4"/>
<evidence type="ECO:0000313" key="1">
    <source>
        <dbReference type="EMBL" id="PMD58047.1"/>
    </source>
</evidence>
<name>A0A2J6T4U4_9HELO</name>
<dbReference type="AlphaFoldDB" id="A0A2J6T4U4"/>
<dbReference type="EMBL" id="KZ613837">
    <property type="protein sequence ID" value="PMD58047.1"/>
    <property type="molecule type" value="Genomic_DNA"/>
</dbReference>
<organism evidence="1 2">
    <name type="scientific">Hyaloscypha bicolor E</name>
    <dbReference type="NCBI Taxonomy" id="1095630"/>
    <lineage>
        <taxon>Eukaryota</taxon>
        <taxon>Fungi</taxon>
        <taxon>Dikarya</taxon>
        <taxon>Ascomycota</taxon>
        <taxon>Pezizomycotina</taxon>
        <taxon>Leotiomycetes</taxon>
        <taxon>Helotiales</taxon>
        <taxon>Hyaloscyphaceae</taxon>
        <taxon>Hyaloscypha</taxon>
        <taxon>Hyaloscypha bicolor</taxon>
    </lineage>
</organism>
<sequence length="126" mass="14898">RNTLLVIWDADGRPEAEKEVRPRAPRLACFNNIKEEYSFRLKEYSIKQSNWLMQSSRENYNRILDRSRIALIRAQTYRVTEQLALVIEANMLREPKPVNCSILELAVRERLVKGYEKLYGQLEKKG</sequence>
<reference evidence="1 2" key="1">
    <citation type="submission" date="2016-04" db="EMBL/GenBank/DDBJ databases">
        <title>A degradative enzymes factory behind the ericoid mycorrhizal symbiosis.</title>
        <authorList>
            <consortium name="DOE Joint Genome Institute"/>
            <person name="Martino E."/>
            <person name="Morin E."/>
            <person name="Grelet G."/>
            <person name="Kuo A."/>
            <person name="Kohler A."/>
            <person name="Daghino S."/>
            <person name="Barry K."/>
            <person name="Choi C."/>
            <person name="Cichocki N."/>
            <person name="Clum A."/>
            <person name="Copeland A."/>
            <person name="Hainaut M."/>
            <person name="Haridas S."/>
            <person name="Labutti K."/>
            <person name="Lindquist E."/>
            <person name="Lipzen A."/>
            <person name="Khouja H.-R."/>
            <person name="Murat C."/>
            <person name="Ohm R."/>
            <person name="Olson A."/>
            <person name="Spatafora J."/>
            <person name="Veneault-Fourrey C."/>
            <person name="Henrissat B."/>
            <person name="Grigoriev I."/>
            <person name="Martin F."/>
            <person name="Perotto S."/>
        </authorList>
    </citation>
    <scope>NUCLEOTIDE SEQUENCE [LARGE SCALE GENOMIC DNA]</scope>
    <source>
        <strain evidence="1 2">E</strain>
    </source>
</reference>